<dbReference type="RefSeq" id="WP_109742388.1">
    <property type="nucleotide sequence ID" value="NZ_QGGO01000007.1"/>
</dbReference>
<dbReference type="GO" id="GO:0016491">
    <property type="term" value="F:oxidoreductase activity"/>
    <property type="evidence" value="ECO:0007669"/>
    <property type="project" value="UniProtKB-KW"/>
</dbReference>
<dbReference type="GO" id="GO:0016209">
    <property type="term" value="F:antioxidant activity"/>
    <property type="evidence" value="ECO:0007669"/>
    <property type="project" value="InterPro"/>
</dbReference>
<dbReference type="InterPro" id="IPR036249">
    <property type="entry name" value="Thioredoxin-like_sf"/>
</dbReference>
<accession>A0A316EVW8</accession>
<dbReference type="PROSITE" id="PS51352">
    <property type="entry name" value="THIOREDOXIN_2"/>
    <property type="match status" value="1"/>
</dbReference>
<dbReference type="OrthoDB" id="9812811at2"/>
<evidence type="ECO:0000256" key="3">
    <source>
        <dbReference type="PIRSR" id="PIRSR000239-1"/>
    </source>
</evidence>
<gene>
    <name evidence="5" type="ORF">LV89_01624</name>
</gene>
<dbReference type="Gene3D" id="3.40.30.10">
    <property type="entry name" value="Glutaredoxin"/>
    <property type="match status" value="1"/>
</dbReference>
<feature type="domain" description="Thioredoxin" evidence="4">
    <location>
        <begin position="3"/>
        <end position="155"/>
    </location>
</feature>
<protein>
    <submittedName>
        <fullName evidence="5">Peroxiredoxin</fullName>
    </submittedName>
</protein>
<dbReference type="InterPro" id="IPR000866">
    <property type="entry name" value="AhpC/TSA"/>
</dbReference>
<proteinExistence type="predicted"/>
<reference evidence="5 6" key="1">
    <citation type="submission" date="2018-05" db="EMBL/GenBank/DDBJ databases">
        <title>Genomic Encyclopedia of Archaeal and Bacterial Type Strains, Phase II (KMG-II): from individual species to whole genera.</title>
        <authorList>
            <person name="Goeker M."/>
        </authorList>
    </citation>
    <scope>NUCLEOTIDE SEQUENCE [LARGE SCALE GENOMIC DNA]</scope>
    <source>
        <strain evidence="5 6">DSM 22214</strain>
    </source>
</reference>
<dbReference type="InterPro" id="IPR024706">
    <property type="entry name" value="Peroxiredoxin_AhpC-typ"/>
</dbReference>
<name>A0A316EVW8_9BACT</name>
<keyword evidence="6" id="KW-1185">Reference proteome</keyword>
<sequence>MALQVGEKAPDFKLFNSEKQEVSLSDFKGKNVVVLFFPLAFTGVCTAELCEMRDNIATYAKLNAEILGISVDSLFTLEKFKAEQKLPFNLLSDFNKDVSSAYGSLYENFVLGMKGVSKRSAFVIDAEGTIQYAEVLEDAGKTPSFEAVQSALASL</sequence>
<evidence type="ECO:0000256" key="2">
    <source>
        <dbReference type="ARBA" id="ARBA00023284"/>
    </source>
</evidence>
<organism evidence="5 6">
    <name type="scientific">Arcicella aurantiaca</name>
    <dbReference type="NCBI Taxonomy" id="591202"/>
    <lineage>
        <taxon>Bacteria</taxon>
        <taxon>Pseudomonadati</taxon>
        <taxon>Bacteroidota</taxon>
        <taxon>Cytophagia</taxon>
        <taxon>Cytophagales</taxon>
        <taxon>Flectobacillaceae</taxon>
        <taxon>Arcicella</taxon>
    </lineage>
</organism>
<dbReference type="PIRSF" id="PIRSF000239">
    <property type="entry name" value="AHPC"/>
    <property type="match status" value="1"/>
</dbReference>
<evidence type="ECO:0000256" key="1">
    <source>
        <dbReference type="ARBA" id="ARBA00023002"/>
    </source>
</evidence>
<evidence type="ECO:0000313" key="6">
    <source>
        <dbReference type="Proteomes" id="UP000245489"/>
    </source>
</evidence>
<evidence type="ECO:0000313" key="5">
    <source>
        <dbReference type="EMBL" id="PWK27311.1"/>
    </source>
</evidence>
<dbReference type="AlphaFoldDB" id="A0A316EVW8"/>
<dbReference type="EMBL" id="QGGO01000007">
    <property type="protein sequence ID" value="PWK27311.1"/>
    <property type="molecule type" value="Genomic_DNA"/>
</dbReference>
<keyword evidence="2" id="KW-0676">Redox-active center</keyword>
<keyword evidence="1" id="KW-0560">Oxidoreductase</keyword>
<evidence type="ECO:0000259" key="4">
    <source>
        <dbReference type="PROSITE" id="PS51352"/>
    </source>
</evidence>
<dbReference type="PANTHER" id="PTHR43110:SF1">
    <property type="entry name" value="THIOL PEROXIDASE"/>
    <property type="match status" value="1"/>
</dbReference>
<feature type="active site" description="Cysteine sulfenic acid (-SOH) intermediate; for peroxidase activity" evidence="3">
    <location>
        <position position="45"/>
    </location>
</feature>
<dbReference type="InterPro" id="IPR013766">
    <property type="entry name" value="Thioredoxin_domain"/>
</dbReference>
<dbReference type="Pfam" id="PF00578">
    <property type="entry name" value="AhpC-TSA"/>
    <property type="match status" value="1"/>
</dbReference>
<dbReference type="PANTHER" id="PTHR43110">
    <property type="entry name" value="THIOL PEROXIDASE"/>
    <property type="match status" value="1"/>
</dbReference>
<dbReference type="InterPro" id="IPR050455">
    <property type="entry name" value="Tpx_Peroxidase_subfamily"/>
</dbReference>
<comment type="caution">
    <text evidence="5">The sequence shown here is derived from an EMBL/GenBank/DDBJ whole genome shotgun (WGS) entry which is preliminary data.</text>
</comment>
<dbReference type="Proteomes" id="UP000245489">
    <property type="component" value="Unassembled WGS sequence"/>
</dbReference>
<dbReference type="SUPFAM" id="SSF52833">
    <property type="entry name" value="Thioredoxin-like"/>
    <property type="match status" value="1"/>
</dbReference>